<sequence>MNSTAISFDMMSGQNGDHLCNVDGDIRLHAAVVTPFRALQAAAAKAGLNIQIASGYRDYPRQLAIWNAKATGQRPLLDRHSNALNPAEMTETEILWAILRWSALPGCSRHHWGTDMDIWDQAAVPVNYPLQLTPDEYAPGGPFAPLSEWLQQHAASYGFGRPYAVDRGGVAPEPWHLSYQATAEQFEAKLDRAFVCKVSDNSQLALRDTVLAHLDEILDRFILPQPREKHG</sequence>
<reference evidence="2" key="1">
    <citation type="journal article" date="2010" name="Int. J. Syst. Evol. Microbiol.">
        <title>Porticoccus litoralis gen. nov., sp. nov., a gammaproteobacterium isolated from the Yellow Sea.</title>
        <authorList>
            <person name="Oh H.M."/>
            <person name="Kim H."/>
            <person name="Kim K.M."/>
            <person name="Min G.S."/>
            <person name="Cho J.C."/>
        </authorList>
    </citation>
    <scope>NUCLEOTIDE SEQUENCE</scope>
    <source>
        <strain evidence="2">DSM 25064</strain>
    </source>
</reference>
<keyword evidence="3" id="KW-1185">Reference proteome</keyword>
<proteinExistence type="predicted"/>
<dbReference type="RefSeq" id="WP_305169132.1">
    <property type="nucleotide sequence ID" value="NZ_JAUUUU010000001.1"/>
</dbReference>
<gene>
    <name evidence="2" type="ORF">Q8A57_01385</name>
</gene>
<evidence type="ECO:0000313" key="3">
    <source>
        <dbReference type="Proteomes" id="UP001178354"/>
    </source>
</evidence>
<dbReference type="GO" id="GO:0008233">
    <property type="term" value="F:peptidase activity"/>
    <property type="evidence" value="ECO:0007669"/>
    <property type="project" value="InterPro"/>
</dbReference>
<dbReference type="Pfam" id="PF02557">
    <property type="entry name" value="VanY"/>
    <property type="match status" value="1"/>
</dbReference>
<dbReference type="PANTHER" id="PTHR34385:SF1">
    <property type="entry name" value="PEPTIDOGLYCAN L-ALANYL-D-GLUTAMATE ENDOPEPTIDASE CWLK"/>
    <property type="match status" value="1"/>
</dbReference>
<dbReference type="InterPro" id="IPR052179">
    <property type="entry name" value="DD-CPase-like"/>
</dbReference>
<dbReference type="InterPro" id="IPR003709">
    <property type="entry name" value="VanY-like_core_dom"/>
</dbReference>
<dbReference type="Gene3D" id="3.30.1380.10">
    <property type="match status" value="1"/>
</dbReference>
<reference evidence="2" key="2">
    <citation type="submission" date="2023-08" db="EMBL/GenBank/DDBJ databases">
        <authorList>
            <person name="Luo J."/>
        </authorList>
    </citation>
    <scope>NUCLEOTIDE SEQUENCE</scope>
    <source>
        <strain evidence="2">DSM 25064</strain>
    </source>
</reference>
<dbReference type="AlphaFoldDB" id="A0AAW8B214"/>
<dbReference type="Proteomes" id="UP001178354">
    <property type="component" value="Unassembled WGS sequence"/>
</dbReference>
<protein>
    <submittedName>
        <fullName evidence="2">M15 family metallopeptidase</fullName>
    </submittedName>
</protein>
<dbReference type="PANTHER" id="PTHR34385">
    <property type="entry name" value="D-ALANYL-D-ALANINE CARBOXYPEPTIDASE"/>
    <property type="match status" value="1"/>
</dbReference>
<dbReference type="GO" id="GO:0006508">
    <property type="term" value="P:proteolysis"/>
    <property type="evidence" value="ECO:0007669"/>
    <property type="project" value="InterPro"/>
</dbReference>
<dbReference type="InterPro" id="IPR009045">
    <property type="entry name" value="Zn_M74/Hedgehog-like"/>
</dbReference>
<dbReference type="SUPFAM" id="SSF55166">
    <property type="entry name" value="Hedgehog/DD-peptidase"/>
    <property type="match status" value="1"/>
</dbReference>
<comment type="caution">
    <text evidence="2">The sequence shown here is derived from an EMBL/GenBank/DDBJ whole genome shotgun (WGS) entry which is preliminary data.</text>
</comment>
<name>A0AAW8B214_9GAMM</name>
<evidence type="ECO:0000313" key="2">
    <source>
        <dbReference type="EMBL" id="MDP1519620.1"/>
    </source>
</evidence>
<dbReference type="EMBL" id="JAUUUU010000001">
    <property type="protein sequence ID" value="MDP1519620.1"/>
    <property type="molecule type" value="Genomic_DNA"/>
</dbReference>
<organism evidence="2 3">
    <name type="scientific">Porticoccus litoralis</name>
    <dbReference type="NCBI Taxonomy" id="434086"/>
    <lineage>
        <taxon>Bacteria</taxon>
        <taxon>Pseudomonadati</taxon>
        <taxon>Pseudomonadota</taxon>
        <taxon>Gammaproteobacteria</taxon>
        <taxon>Cellvibrionales</taxon>
        <taxon>Porticoccaceae</taxon>
        <taxon>Porticoccus</taxon>
    </lineage>
</organism>
<feature type="domain" description="D-alanyl-D-alanine carboxypeptidase-like core" evidence="1">
    <location>
        <begin position="26"/>
        <end position="180"/>
    </location>
</feature>
<accession>A0AAW8B214</accession>
<dbReference type="CDD" id="cd14847">
    <property type="entry name" value="DD-carboxypeptidase_like"/>
    <property type="match status" value="1"/>
</dbReference>
<evidence type="ECO:0000259" key="1">
    <source>
        <dbReference type="Pfam" id="PF02557"/>
    </source>
</evidence>